<evidence type="ECO:0000256" key="1">
    <source>
        <dbReference type="SAM" id="MobiDB-lite"/>
    </source>
</evidence>
<gene>
    <name evidence="2" type="ORF">NKR19_g6340</name>
</gene>
<feature type="region of interest" description="Disordered" evidence="1">
    <location>
        <begin position="70"/>
        <end position="118"/>
    </location>
</feature>
<feature type="compositionally biased region" description="Polar residues" evidence="1">
    <location>
        <begin position="337"/>
        <end position="346"/>
    </location>
</feature>
<dbReference type="PANTHER" id="PTHR38122:SF1">
    <property type="entry name" value="GLYCOPROTEIN X"/>
    <property type="match status" value="1"/>
</dbReference>
<organism evidence="2 3">
    <name type="scientific">Coniochaeta hoffmannii</name>
    <dbReference type="NCBI Taxonomy" id="91930"/>
    <lineage>
        <taxon>Eukaryota</taxon>
        <taxon>Fungi</taxon>
        <taxon>Dikarya</taxon>
        <taxon>Ascomycota</taxon>
        <taxon>Pezizomycotina</taxon>
        <taxon>Sordariomycetes</taxon>
        <taxon>Sordariomycetidae</taxon>
        <taxon>Coniochaetales</taxon>
        <taxon>Coniochaetaceae</taxon>
        <taxon>Coniochaeta</taxon>
    </lineage>
</organism>
<evidence type="ECO:0000313" key="3">
    <source>
        <dbReference type="Proteomes" id="UP001174691"/>
    </source>
</evidence>
<feature type="compositionally biased region" description="Polar residues" evidence="1">
    <location>
        <begin position="229"/>
        <end position="245"/>
    </location>
</feature>
<feature type="compositionally biased region" description="Basic and acidic residues" evidence="1">
    <location>
        <begin position="286"/>
        <end position="300"/>
    </location>
</feature>
<proteinExistence type="predicted"/>
<feature type="compositionally biased region" description="Basic and acidic residues" evidence="1">
    <location>
        <begin position="247"/>
        <end position="267"/>
    </location>
</feature>
<sequence length="346" mass="38490">MDCIPAPEFPFVEWPVNETGYYPPTEGYFNLNPNTFGLSFDIFEEEVIVEEIDGTLTTIVTGNWASQTGLSHYPTPSTTSATTTAYGYGNDNGKKPRSQKSKARRSTGKHGANHMNAFSKRDETITPAVCYDTCNDCYLEAQAVGKSPALCAAGSPFNISYTDCNNCINENSGQTKMSTKAYLDPKFAQFINFCQATDARPQPVQQSSAPQSQQSSPPPVQSTTQAPSNTQTTPSPITTNFNTEFCDSERPNREPNDGEPFHTESNRRHPNGKLSKSDNPNCEAQHQQRDASDISPEWKQHPHRRNRTLRLVRRDNQSLLLKLSGPIDRPVRHNPRSHTSTRQSSI</sequence>
<name>A0AA38VQB2_9PEZI</name>
<dbReference type="PANTHER" id="PTHR38122">
    <property type="entry name" value="GLYCOPROTEIN X"/>
    <property type="match status" value="1"/>
</dbReference>
<feature type="compositionally biased region" description="Low complexity" evidence="1">
    <location>
        <begin position="201"/>
        <end position="228"/>
    </location>
</feature>
<accession>A0AA38VQB2</accession>
<evidence type="ECO:0000313" key="2">
    <source>
        <dbReference type="EMBL" id="KAJ9144808.1"/>
    </source>
</evidence>
<feature type="compositionally biased region" description="Basic residues" evidence="1">
    <location>
        <begin position="301"/>
        <end position="311"/>
    </location>
</feature>
<keyword evidence="3" id="KW-1185">Reference proteome</keyword>
<dbReference type="Proteomes" id="UP001174691">
    <property type="component" value="Unassembled WGS sequence"/>
</dbReference>
<comment type="caution">
    <text evidence="2">The sequence shown here is derived from an EMBL/GenBank/DDBJ whole genome shotgun (WGS) entry which is preliminary data.</text>
</comment>
<dbReference type="EMBL" id="JANBVN010000096">
    <property type="protein sequence ID" value="KAJ9144808.1"/>
    <property type="molecule type" value="Genomic_DNA"/>
</dbReference>
<feature type="region of interest" description="Disordered" evidence="1">
    <location>
        <begin position="199"/>
        <end position="346"/>
    </location>
</feature>
<feature type="compositionally biased region" description="Low complexity" evidence="1">
    <location>
        <begin position="74"/>
        <end position="89"/>
    </location>
</feature>
<protein>
    <submittedName>
        <fullName evidence="2">Uncharacterized protein</fullName>
    </submittedName>
</protein>
<reference evidence="2" key="1">
    <citation type="submission" date="2022-07" db="EMBL/GenBank/DDBJ databases">
        <title>Fungi with potential for degradation of polypropylene.</title>
        <authorList>
            <person name="Gostincar C."/>
        </authorList>
    </citation>
    <scope>NUCLEOTIDE SEQUENCE</scope>
    <source>
        <strain evidence="2">EXF-13287</strain>
    </source>
</reference>
<feature type="compositionally biased region" description="Basic residues" evidence="1">
    <location>
        <begin position="95"/>
        <end position="112"/>
    </location>
</feature>
<dbReference type="AlphaFoldDB" id="A0AA38VQB2"/>